<name>A0ABQ8YYR4_9EUKA</name>
<dbReference type="Pfam" id="PF14712">
    <property type="entry name" value="Snapin_Pallidin"/>
    <property type="match status" value="1"/>
</dbReference>
<evidence type="ECO:0000313" key="2">
    <source>
        <dbReference type="EMBL" id="KAJ6249612.1"/>
    </source>
</evidence>
<evidence type="ECO:0000313" key="3">
    <source>
        <dbReference type="Proteomes" id="UP001150062"/>
    </source>
</evidence>
<proteinExistence type="predicted"/>
<evidence type="ECO:0000256" key="1">
    <source>
        <dbReference type="SAM" id="MobiDB-lite"/>
    </source>
</evidence>
<comment type="caution">
    <text evidence="2">The sequence shown here is derived from an EMBL/GenBank/DDBJ whole genome shotgun (WGS) entry which is preliminary data.</text>
</comment>
<reference evidence="2" key="1">
    <citation type="submission" date="2022-08" db="EMBL/GenBank/DDBJ databases">
        <title>Novel sulfate-reducing endosymbionts in the free-living metamonad Anaeramoeba.</title>
        <authorList>
            <person name="Jerlstrom-Hultqvist J."/>
            <person name="Cepicka I."/>
            <person name="Gallot-Lavallee L."/>
            <person name="Salas-Leiva D."/>
            <person name="Curtis B.A."/>
            <person name="Zahonova K."/>
            <person name="Pipaliya S."/>
            <person name="Dacks J."/>
            <person name="Roger A.J."/>
        </authorList>
    </citation>
    <scope>NUCLEOTIDE SEQUENCE</scope>
    <source>
        <strain evidence="2">Schooner1</strain>
    </source>
</reference>
<feature type="compositionally biased region" description="Basic and acidic residues" evidence="1">
    <location>
        <begin position="1"/>
        <end position="50"/>
    </location>
</feature>
<feature type="region of interest" description="Disordered" evidence="1">
    <location>
        <begin position="1"/>
        <end position="72"/>
    </location>
</feature>
<sequence>MSTNETEKTEQTKETPKESEEIKKTEKIEQEKEINEKEMKEKEKEQKQEQEQEQEMEMENEQKNEQETQQLNEQIENLSSCFQDLFHVPLVDIENKLVEISNEQAELLKQLPKKQEARLRFNKMKELDQSFAKIPEYTLKIQKLKKEMNYITSKVNSLLSSTKKQAEKVSKK</sequence>
<dbReference type="EMBL" id="JAOAOG010000098">
    <property type="protein sequence ID" value="KAJ6249612.1"/>
    <property type="molecule type" value="Genomic_DNA"/>
</dbReference>
<dbReference type="Proteomes" id="UP001150062">
    <property type="component" value="Unassembled WGS sequence"/>
</dbReference>
<keyword evidence="3" id="KW-1185">Reference proteome</keyword>
<gene>
    <name evidence="2" type="ORF">M0813_17033</name>
</gene>
<organism evidence="2 3">
    <name type="scientific">Anaeramoeba flamelloides</name>
    <dbReference type="NCBI Taxonomy" id="1746091"/>
    <lineage>
        <taxon>Eukaryota</taxon>
        <taxon>Metamonada</taxon>
        <taxon>Anaeramoebidae</taxon>
        <taxon>Anaeramoeba</taxon>
    </lineage>
</organism>
<dbReference type="InterPro" id="IPR028119">
    <property type="entry name" value="Snapin/Pallidin/Snn1"/>
</dbReference>
<protein>
    <submittedName>
        <fullName evidence="2">Biogenesis of lysosome-related organelles complex 1 subunit 6</fullName>
    </submittedName>
</protein>
<accession>A0ABQ8YYR4</accession>